<reference evidence="1" key="2">
    <citation type="submission" date="2015-03" db="EMBL/GenBank/DDBJ databases">
        <authorList>
            <person name="Chow C.-E.T."/>
            <person name="Winget D.M."/>
            <person name="White R.A.III."/>
            <person name="Hallam S.J."/>
            <person name="Suttle C.A."/>
        </authorList>
    </citation>
    <scope>NUCLEOTIDE SEQUENCE</scope>
    <source>
        <strain evidence="1">Anoxic2_1</strain>
    </source>
</reference>
<dbReference type="EMBL" id="KR029585">
    <property type="protein sequence ID" value="AKH46643.1"/>
    <property type="molecule type" value="Genomic_DNA"/>
</dbReference>
<sequence>MRYAPSSACSPLLLPLQSHQGRVDTHITLPCSPLSPLRPLSPNEPRVELAAVALPAPALSRRRG</sequence>
<reference evidence="1" key="1">
    <citation type="journal article" date="2015" name="Front. Microbiol.">
        <title>Combining genomic sequencing methods to explore viral diversity and reveal potential virus-host interactions.</title>
        <authorList>
            <person name="Chow C.E."/>
            <person name="Winget D.M."/>
            <person name="White R.A.III."/>
            <person name="Hallam S.J."/>
            <person name="Suttle C.A."/>
        </authorList>
    </citation>
    <scope>NUCLEOTIDE SEQUENCE</scope>
    <source>
        <strain evidence="1">Anoxic2_1</strain>
    </source>
</reference>
<accession>A0A0F7L565</accession>
<proteinExistence type="predicted"/>
<organism evidence="1">
    <name type="scientific">uncultured marine virus</name>
    <dbReference type="NCBI Taxonomy" id="186617"/>
    <lineage>
        <taxon>Viruses</taxon>
        <taxon>environmental samples</taxon>
    </lineage>
</organism>
<name>A0A0F7L565_9VIRU</name>
<evidence type="ECO:0000313" key="1">
    <source>
        <dbReference type="EMBL" id="AKH46643.1"/>
    </source>
</evidence>
<protein>
    <submittedName>
        <fullName evidence="1">Uncharacterized protein</fullName>
    </submittedName>
</protein>